<organism evidence="2 3">
    <name type="scientific">Propionispira arboris</name>
    <dbReference type="NCBI Taxonomy" id="84035"/>
    <lineage>
        <taxon>Bacteria</taxon>
        <taxon>Bacillati</taxon>
        <taxon>Bacillota</taxon>
        <taxon>Negativicutes</taxon>
        <taxon>Selenomonadales</taxon>
        <taxon>Selenomonadaceae</taxon>
        <taxon>Propionispira</taxon>
    </lineage>
</organism>
<accession>A0A1H7A6V0</accession>
<dbReference type="Proteomes" id="UP000199662">
    <property type="component" value="Unassembled WGS sequence"/>
</dbReference>
<feature type="transmembrane region" description="Helical" evidence="1">
    <location>
        <begin position="12"/>
        <end position="32"/>
    </location>
</feature>
<evidence type="ECO:0000313" key="3">
    <source>
        <dbReference type="Proteomes" id="UP000199662"/>
    </source>
</evidence>
<name>A0A1H7A6V0_9FIRM</name>
<reference evidence="2 3" key="1">
    <citation type="submission" date="2016-10" db="EMBL/GenBank/DDBJ databases">
        <authorList>
            <person name="de Groot N.N."/>
        </authorList>
    </citation>
    <scope>NUCLEOTIDE SEQUENCE [LARGE SCALE GENOMIC DNA]</scope>
    <source>
        <strain evidence="2 3">DSM 2179</strain>
    </source>
</reference>
<keyword evidence="1" id="KW-1133">Transmembrane helix</keyword>
<dbReference type="AlphaFoldDB" id="A0A1H7A6V0"/>
<protein>
    <submittedName>
        <fullName evidence="2">Uncharacterized protein</fullName>
    </submittedName>
</protein>
<proteinExistence type="predicted"/>
<keyword evidence="3" id="KW-1185">Reference proteome</keyword>
<keyword evidence="1" id="KW-0472">Membrane</keyword>
<dbReference type="EMBL" id="FNZK01000011">
    <property type="protein sequence ID" value="SEJ60184.1"/>
    <property type="molecule type" value="Genomic_DNA"/>
</dbReference>
<gene>
    <name evidence="2" type="ORF">SAMN05660742_111119</name>
</gene>
<evidence type="ECO:0000256" key="1">
    <source>
        <dbReference type="SAM" id="Phobius"/>
    </source>
</evidence>
<dbReference type="STRING" id="84035.SAMN05660742_111119"/>
<sequence>MKILLRKFIDHIVLILKKCIDAILLLLGMAFINIGVFLVNIPAGFISIGICFVLLAFIVAKKYAA</sequence>
<keyword evidence="1" id="KW-0812">Transmembrane</keyword>
<feature type="transmembrane region" description="Helical" evidence="1">
    <location>
        <begin position="38"/>
        <end position="60"/>
    </location>
</feature>
<evidence type="ECO:0000313" key="2">
    <source>
        <dbReference type="EMBL" id="SEJ60184.1"/>
    </source>
</evidence>